<evidence type="ECO:0000256" key="6">
    <source>
        <dbReference type="ARBA" id="ARBA00023134"/>
    </source>
</evidence>
<name>A0AAV7YQY0_9EUKA</name>
<organism evidence="12 13">
    <name type="scientific">Anaeramoeba flamelloides</name>
    <dbReference type="NCBI Taxonomy" id="1746091"/>
    <lineage>
        <taxon>Eukaryota</taxon>
        <taxon>Metamonada</taxon>
        <taxon>Anaeramoebidae</taxon>
        <taxon>Anaeramoeba</taxon>
    </lineage>
</organism>
<dbReference type="EMBL" id="JANTQA010000047">
    <property type="protein sequence ID" value="KAJ3432177.1"/>
    <property type="molecule type" value="Genomic_DNA"/>
</dbReference>
<evidence type="ECO:0000256" key="1">
    <source>
        <dbReference type="ARBA" id="ARBA00022692"/>
    </source>
</evidence>
<dbReference type="GO" id="GO:0003924">
    <property type="term" value="F:GTPase activity"/>
    <property type="evidence" value="ECO:0007669"/>
    <property type="project" value="TreeGrafter"/>
</dbReference>
<reference evidence="12" key="1">
    <citation type="submission" date="2022-08" db="EMBL/GenBank/DDBJ databases">
        <title>Novel sulphate-reducing endosymbionts in the free-living metamonad Anaeramoeba.</title>
        <authorList>
            <person name="Jerlstrom-Hultqvist J."/>
            <person name="Cepicka I."/>
            <person name="Gallot-Lavallee L."/>
            <person name="Salas-Leiva D."/>
            <person name="Curtis B.A."/>
            <person name="Zahonova K."/>
            <person name="Pipaliya S."/>
            <person name="Dacks J."/>
            <person name="Roger A.J."/>
        </authorList>
    </citation>
    <scope>NUCLEOTIDE SEQUENCE</scope>
    <source>
        <strain evidence="12">Busselton2</strain>
    </source>
</reference>
<feature type="compositionally biased region" description="Polar residues" evidence="9">
    <location>
        <begin position="681"/>
        <end position="693"/>
    </location>
</feature>
<evidence type="ECO:0000256" key="3">
    <source>
        <dbReference type="ARBA" id="ARBA00022801"/>
    </source>
</evidence>
<evidence type="ECO:0000259" key="11">
    <source>
        <dbReference type="PROSITE" id="PS51715"/>
    </source>
</evidence>
<dbReference type="Proteomes" id="UP001146793">
    <property type="component" value="Unassembled WGS sequence"/>
</dbReference>
<keyword evidence="2" id="KW-0547">Nucleotide-binding</keyword>
<evidence type="ECO:0000256" key="9">
    <source>
        <dbReference type="SAM" id="MobiDB-lite"/>
    </source>
</evidence>
<feature type="transmembrane region" description="Helical" evidence="10">
    <location>
        <begin position="623"/>
        <end position="640"/>
    </location>
</feature>
<dbReference type="GO" id="GO:0005525">
    <property type="term" value="F:GTP binding"/>
    <property type="evidence" value="ECO:0007669"/>
    <property type="project" value="UniProtKB-KW"/>
</dbReference>
<keyword evidence="6" id="KW-0342">GTP-binding</keyword>
<comment type="caution">
    <text evidence="12">The sequence shown here is derived from an EMBL/GenBank/DDBJ whole genome shotgun (WGS) entry which is preliminary data.</text>
</comment>
<dbReference type="GO" id="GO:0016320">
    <property type="term" value="P:endoplasmic reticulum membrane fusion"/>
    <property type="evidence" value="ECO:0007669"/>
    <property type="project" value="TreeGrafter"/>
</dbReference>
<evidence type="ECO:0000313" key="12">
    <source>
        <dbReference type="EMBL" id="KAJ3432177.1"/>
    </source>
</evidence>
<dbReference type="InterPro" id="IPR027417">
    <property type="entry name" value="P-loop_NTPase"/>
</dbReference>
<evidence type="ECO:0000256" key="10">
    <source>
        <dbReference type="SAM" id="Phobius"/>
    </source>
</evidence>
<accession>A0AAV7YQY0</accession>
<dbReference type="Gene3D" id="3.40.50.300">
    <property type="entry name" value="P-loop containing nucleotide triphosphate hydrolases"/>
    <property type="match status" value="1"/>
</dbReference>
<dbReference type="SUPFAM" id="SSF52540">
    <property type="entry name" value="P-loop containing nucleoside triphosphate hydrolases"/>
    <property type="match status" value="1"/>
</dbReference>
<protein>
    <submittedName>
        <fullName evidence="12">Protein sey1</fullName>
    </submittedName>
</protein>
<dbReference type="PANTHER" id="PTHR45923:SF2">
    <property type="entry name" value="PROTEIN SEY1"/>
    <property type="match status" value="1"/>
</dbReference>
<feature type="domain" description="GB1/RHD3-type G" evidence="11">
    <location>
        <begin position="33"/>
        <end position="168"/>
    </location>
</feature>
<keyword evidence="4" id="KW-0256">Endoplasmic reticulum</keyword>
<evidence type="ECO:0000313" key="13">
    <source>
        <dbReference type="Proteomes" id="UP001146793"/>
    </source>
</evidence>
<evidence type="ECO:0000256" key="4">
    <source>
        <dbReference type="ARBA" id="ARBA00022824"/>
    </source>
</evidence>
<dbReference type="AlphaFoldDB" id="A0AAV7YQY0"/>
<dbReference type="PROSITE" id="PS51715">
    <property type="entry name" value="G_GB1_RHD3"/>
    <property type="match status" value="1"/>
</dbReference>
<feature type="compositionally biased region" description="Low complexity" evidence="9">
    <location>
        <begin position="702"/>
        <end position="713"/>
    </location>
</feature>
<dbReference type="PANTHER" id="PTHR45923">
    <property type="entry name" value="PROTEIN SEY1"/>
    <property type="match status" value="1"/>
</dbReference>
<evidence type="ECO:0000256" key="8">
    <source>
        <dbReference type="PROSITE-ProRule" id="PRU01052"/>
    </source>
</evidence>
<dbReference type="GO" id="GO:0005783">
    <property type="term" value="C:endoplasmic reticulum"/>
    <property type="evidence" value="ECO:0007669"/>
    <property type="project" value="TreeGrafter"/>
</dbReference>
<dbReference type="Pfam" id="PF05879">
    <property type="entry name" value="RHD3_GTPase"/>
    <property type="match status" value="1"/>
</dbReference>
<dbReference type="Pfam" id="PF20428">
    <property type="entry name" value="Sey1_3HB"/>
    <property type="match status" value="1"/>
</dbReference>
<dbReference type="InterPro" id="IPR008803">
    <property type="entry name" value="RHD3/Sey1"/>
</dbReference>
<feature type="compositionally biased region" description="Basic residues" evidence="9">
    <location>
        <begin position="714"/>
        <end position="726"/>
    </location>
</feature>
<dbReference type="InterPro" id="IPR030386">
    <property type="entry name" value="G_GB1_RHD3_dom"/>
</dbReference>
<dbReference type="InterPro" id="IPR046758">
    <property type="entry name" value="Sey1/RHD3-like_3HB"/>
</dbReference>
<evidence type="ECO:0000256" key="5">
    <source>
        <dbReference type="ARBA" id="ARBA00022989"/>
    </source>
</evidence>
<gene>
    <name evidence="12" type="ORF">M0812_21108</name>
</gene>
<comment type="similarity">
    <text evidence="8">Belongs to the TRAFAC class dynamin-like GTPase superfamily. GB1/RHD3 GTPase family.</text>
</comment>
<keyword evidence="3" id="KW-0378">Hydrolase</keyword>
<keyword evidence="1 10" id="KW-0812">Transmembrane</keyword>
<feature type="region of interest" description="Disordered" evidence="9">
    <location>
        <begin position="674"/>
        <end position="726"/>
    </location>
</feature>
<evidence type="ECO:0000256" key="7">
    <source>
        <dbReference type="ARBA" id="ARBA00023136"/>
    </source>
</evidence>
<proteinExistence type="inferred from homology"/>
<sequence>MTNDFKFQIVNENADFLEDTKKSLEKSPIYNKGHNYCTLGIMGCQSSGKSTLLNLLFDTSFTVMNNTLGRQQTTQGIWVSNSGDGELLVFDIEGTDSAERGANHRQFERKSTLFSMAIAEVLIINIWEADIGRYQASNYELLKTVFEVNLELFASEKNKENKFYVFKPEYKRGIPADGLPEYLSNIWQTIQDNKIINIPSQKELVALYRCEEIKNNCLEDFLEKENKLIIKPLKKGYYLNQFGFDINNLFEEIIEQYKIPASGYLEYVMIQKLGELKEEMEEELLIQFRLQLQNAINQFEKQFENGLKKKIPTNSIHLDFIQLTVKLSNKIIKRFENVISNSRLKGADWETKSELDELKSYIKDRINFKQNEMKIQIIEEYFLAINKRLKDNINPLFGNVNSQTNSSIIKKYQNTTSNLKNLLNSDLKRIQIENQEIEISINKFVKESLSIFSQIIKKHVMNIQNFMTKKFDEKFKYDEKHIPRDYTAIKDLGLLYEESIDDGLIILEYLQTFKIPILIKKNFIKWDDTISEFETKDYNEENQIIEQNGKIIDLKNNFIIFTFLNENQFEIETKIFNNQMEISYKEAILIQRSKKTDFNVPNILWVLLVIIARSDIHNLITNPVYSIFIVLICSIIFLLWKYNLLSTVTNFLGPRVISSIKAFIIGSNSSIKKEIKKPSKNRNQSQKNKTPQKSPKKNQKTPNKSPNKKYYSPKSKRKRNKRKKHY</sequence>
<keyword evidence="7 10" id="KW-0472">Membrane</keyword>
<evidence type="ECO:0000256" key="2">
    <source>
        <dbReference type="ARBA" id="ARBA00022741"/>
    </source>
</evidence>
<keyword evidence="5 10" id="KW-1133">Transmembrane helix</keyword>